<evidence type="ECO:0000256" key="19">
    <source>
        <dbReference type="ARBA" id="ARBA00032637"/>
    </source>
</evidence>
<evidence type="ECO:0000256" key="6">
    <source>
        <dbReference type="ARBA" id="ARBA00012201"/>
    </source>
</evidence>
<dbReference type="Gene3D" id="3.40.50.2300">
    <property type="match status" value="2"/>
</dbReference>
<evidence type="ECO:0000313" key="23">
    <source>
        <dbReference type="Proteomes" id="UP000002316"/>
    </source>
</evidence>
<organism evidence="22 23">
    <name type="scientific">Trypanosoma brucei gambiense (strain MHOM/CI/86/DAL972)</name>
    <dbReference type="NCBI Taxonomy" id="679716"/>
    <lineage>
        <taxon>Eukaryota</taxon>
        <taxon>Discoba</taxon>
        <taxon>Euglenozoa</taxon>
        <taxon>Kinetoplastea</taxon>
        <taxon>Metakinetoplastina</taxon>
        <taxon>Trypanosomatida</taxon>
        <taxon>Trypanosomatidae</taxon>
        <taxon>Trypanosoma</taxon>
    </lineage>
</organism>
<dbReference type="SMART" id="SM00044">
    <property type="entry name" value="CYCc"/>
    <property type="match status" value="1"/>
</dbReference>
<evidence type="ECO:0000256" key="4">
    <source>
        <dbReference type="ARBA" id="ARBA00004141"/>
    </source>
</evidence>
<keyword evidence="10" id="KW-0067">ATP-binding</keyword>
<feature type="transmembrane region" description="Helical" evidence="20">
    <location>
        <begin position="205"/>
        <end position="224"/>
    </location>
</feature>
<dbReference type="PANTHER" id="PTHR43081:SF1">
    <property type="entry name" value="ADENYLATE CYCLASE, TERMINAL-DIFFERENTIATION SPECIFIC"/>
    <property type="match status" value="1"/>
</dbReference>
<evidence type="ECO:0000256" key="10">
    <source>
        <dbReference type="ARBA" id="ARBA00022840"/>
    </source>
</evidence>
<dbReference type="InterPro" id="IPR057399">
    <property type="entry name" value="GRESAG4.1/3_peripasmic_1"/>
</dbReference>
<dbReference type="SUPFAM" id="SSF53822">
    <property type="entry name" value="Periplasmic binding protein-like I"/>
    <property type="match status" value="2"/>
</dbReference>
<dbReference type="Pfam" id="PF25495">
    <property type="entry name" value="Peripla_BP_A-cyclase_1"/>
    <property type="match status" value="1"/>
</dbReference>
<keyword evidence="13" id="KW-0115">cAMP biosynthesis</keyword>
<evidence type="ECO:0000256" key="1">
    <source>
        <dbReference type="ARBA" id="ARBA00001593"/>
    </source>
</evidence>
<dbReference type="Pfam" id="PF00211">
    <property type="entry name" value="Guanylate_cyc"/>
    <property type="match status" value="1"/>
</dbReference>
<dbReference type="VEuPathDB" id="TriTrypDB:Tbg972.8.8230"/>
<keyword evidence="14 20" id="KW-0472">Membrane</keyword>
<dbReference type="InterPro" id="IPR028082">
    <property type="entry name" value="Peripla_BP_I"/>
</dbReference>
<dbReference type="GO" id="GO:0035556">
    <property type="term" value="P:intracellular signal transduction"/>
    <property type="evidence" value="ECO:0007669"/>
    <property type="project" value="InterPro"/>
</dbReference>
<dbReference type="Proteomes" id="UP000002316">
    <property type="component" value="Chromosome 8"/>
</dbReference>
<dbReference type="Pfam" id="PF25493">
    <property type="entry name" value="Peripla_BP_A-cyclase"/>
    <property type="match status" value="1"/>
</dbReference>
<evidence type="ECO:0000256" key="18">
    <source>
        <dbReference type="ARBA" id="ARBA00032597"/>
    </source>
</evidence>
<keyword evidence="15 22" id="KW-0675">Receptor</keyword>
<comment type="catalytic activity">
    <reaction evidence="1">
        <text>ATP = 3',5'-cyclic AMP + diphosphate</text>
        <dbReference type="Rhea" id="RHEA:15389"/>
        <dbReference type="ChEBI" id="CHEBI:30616"/>
        <dbReference type="ChEBI" id="CHEBI:33019"/>
        <dbReference type="ChEBI" id="CHEBI:58165"/>
        <dbReference type="EC" id="4.6.1.1"/>
    </reaction>
</comment>
<evidence type="ECO:0000256" key="9">
    <source>
        <dbReference type="ARBA" id="ARBA00022741"/>
    </source>
</evidence>
<dbReference type="GeneID" id="23864067"/>
<dbReference type="GO" id="GO:0005524">
    <property type="term" value="F:ATP binding"/>
    <property type="evidence" value="ECO:0007669"/>
    <property type="project" value="UniProtKB-KW"/>
</dbReference>
<dbReference type="Gene3D" id="3.30.70.1230">
    <property type="entry name" value="Nucleotide cyclase"/>
    <property type="match status" value="1"/>
</dbReference>
<comment type="function">
    <text evidence="3">Could act as a receptor for an unknown ligand.</text>
</comment>
<dbReference type="SUPFAM" id="SSF55073">
    <property type="entry name" value="Nucleotide cyclase"/>
    <property type="match status" value="1"/>
</dbReference>
<evidence type="ECO:0000313" key="22">
    <source>
        <dbReference type="EMBL" id="CBH13880.1"/>
    </source>
</evidence>
<evidence type="ECO:0000256" key="5">
    <source>
        <dbReference type="ARBA" id="ARBA00005381"/>
    </source>
</evidence>
<keyword evidence="9" id="KW-0547">Nucleotide-binding</keyword>
<evidence type="ECO:0000256" key="11">
    <source>
        <dbReference type="ARBA" id="ARBA00022842"/>
    </source>
</evidence>
<evidence type="ECO:0000256" key="20">
    <source>
        <dbReference type="SAM" id="Phobius"/>
    </source>
</evidence>
<dbReference type="GO" id="GO:0006171">
    <property type="term" value="P:cAMP biosynthetic process"/>
    <property type="evidence" value="ECO:0007669"/>
    <property type="project" value="UniProtKB-KW"/>
</dbReference>
<reference evidence="23" key="1">
    <citation type="journal article" date="2010" name="PLoS Negl. Trop. Dis.">
        <title>The genome sequence of Trypanosoma brucei gambiense, causative agent of chronic human african trypanosomiasis.</title>
        <authorList>
            <person name="Jackson A.P."/>
            <person name="Sanders M."/>
            <person name="Berry A."/>
            <person name="McQuillan J."/>
            <person name="Aslett M.A."/>
            <person name="Quail M.A."/>
            <person name="Chukualim B."/>
            <person name="Capewell P."/>
            <person name="MacLeod A."/>
            <person name="Melville S.E."/>
            <person name="Gibson W."/>
            <person name="Barry J.D."/>
            <person name="Berriman M."/>
            <person name="Hertz-Fowler C."/>
        </authorList>
    </citation>
    <scope>NUCLEOTIDE SEQUENCE [LARGE SCALE GENOMIC DNA]</scope>
    <source>
        <strain evidence="23">MHOM/CI/86/DAL972</strain>
    </source>
</reference>
<keyword evidence="8" id="KW-0479">Metal-binding</keyword>
<comment type="subcellular location">
    <subcellularLocation>
        <location evidence="4">Membrane</location>
        <topology evidence="4">Multi-pass membrane protein</topology>
    </subcellularLocation>
</comment>
<dbReference type="FunFam" id="3.40.50.2300:FF:000162">
    <property type="entry name" value="Receptor-type adenylate cyclase GRESAG 4, putative"/>
    <property type="match status" value="1"/>
</dbReference>
<comment type="cofactor">
    <cofactor evidence="2">
        <name>Mg(2+)</name>
        <dbReference type="ChEBI" id="CHEBI:18420"/>
    </cofactor>
</comment>
<dbReference type="GO" id="GO:0016020">
    <property type="term" value="C:membrane"/>
    <property type="evidence" value="ECO:0007669"/>
    <property type="project" value="UniProtKB-SubCell"/>
</dbReference>
<dbReference type="PROSITE" id="PS50125">
    <property type="entry name" value="GUANYLATE_CYCLASE_2"/>
    <property type="match status" value="1"/>
</dbReference>
<evidence type="ECO:0000256" key="15">
    <source>
        <dbReference type="ARBA" id="ARBA00023170"/>
    </source>
</evidence>
<dbReference type="KEGG" id="tbg:TbgDal_VIII8230"/>
<dbReference type="InterPro" id="IPR001054">
    <property type="entry name" value="A/G_cyclase"/>
</dbReference>
<dbReference type="PANTHER" id="PTHR43081">
    <property type="entry name" value="ADENYLATE CYCLASE, TERMINAL-DIFFERENTIATION SPECIFIC-RELATED"/>
    <property type="match status" value="1"/>
</dbReference>
<evidence type="ECO:0000256" key="14">
    <source>
        <dbReference type="ARBA" id="ARBA00023136"/>
    </source>
</evidence>
<evidence type="ECO:0000256" key="2">
    <source>
        <dbReference type="ARBA" id="ARBA00001946"/>
    </source>
</evidence>
<gene>
    <name evidence="22" type="ORF">TbgDal_VIII8230</name>
</gene>
<dbReference type="GO" id="GO:0046872">
    <property type="term" value="F:metal ion binding"/>
    <property type="evidence" value="ECO:0007669"/>
    <property type="project" value="UniProtKB-KW"/>
</dbReference>
<dbReference type="FunFam" id="3.30.70.1230:FF:000022">
    <property type="entry name" value="Receptor-type adenylate cyclase GRESAG 4, putative"/>
    <property type="match status" value="1"/>
</dbReference>
<evidence type="ECO:0000256" key="13">
    <source>
        <dbReference type="ARBA" id="ARBA00022998"/>
    </source>
</evidence>
<dbReference type="EMBL" id="FN554971">
    <property type="protein sequence ID" value="CBH13880.1"/>
    <property type="molecule type" value="Genomic_DNA"/>
</dbReference>
<evidence type="ECO:0000256" key="16">
    <source>
        <dbReference type="ARBA" id="ARBA00023180"/>
    </source>
</evidence>
<evidence type="ECO:0000256" key="7">
    <source>
        <dbReference type="ARBA" id="ARBA00022692"/>
    </source>
</evidence>
<name>C9ZWU1_TRYB9</name>
<protein>
    <recommendedName>
        <fullName evidence="6">adenylate cyclase</fullName>
        <ecNumber evidence="6">4.6.1.1</ecNumber>
    </recommendedName>
    <alternativeName>
        <fullName evidence="18">ATP pyrophosphate-lyase</fullName>
    </alternativeName>
    <alternativeName>
        <fullName evidence="19">Adenylyl cyclase</fullName>
    </alternativeName>
</protein>
<comment type="similarity">
    <text evidence="5">Belongs to the adenylyl cyclase class-3 family.</text>
</comment>
<dbReference type="RefSeq" id="XP_011776156.1">
    <property type="nucleotide sequence ID" value="XM_011777854.1"/>
</dbReference>
<feature type="domain" description="Guanylate cyclase" evidence="21">
    <location>
        <begin position="988"/>
        <end position="1142"/>
    </location>
</feature>
<keyword evidence="17 22" id="KW-0456">Lyase</keyword>
<accession>C9ZWU1</accession>
<dbReference type="InterPro" id="IPR029787">
    <property type="entry name" value="Nucleotide_cyclase"/>
</dbReference>
<dbReference type="InterPro" id="IPR050697">
    <property type="entry name" value="Adenylyl/Guanylyl_Cyclase_3/4"/>
</dbReference>
<dbReference type="GO" id="GO:0004016">
    <property type="term" value="F:adenylate cyclase activity"/>
    <property type="evidence" value="ECO:0007669"/>
    <property type="project" value="UniProtKB-EC"/>
</dbReference>
<keyword evidence="12 20" id="KW-1133">Transmembrane helix</keyword>
<evidence type="ECO:0000259" key="21">
    <source>
        <dbReference type="PROSITE" id="PS50125"/>
    </source>
</evidence>
<evidence type="ECO:0000256" key="17">
    <source>
        <dbReference type="ARBA" id="ARBA00023239"/>
    </source>
</evidence>
<dbReference type="EC" id="4.6.1.1" evidence="6"/>
<feature type="transmembrane region" description="Helical" evidence="20">
    <location>
        <begin position="49"/>
        <end position="73"/>
    </location>
</feature>
<keyword evidence="16" id="KW-0325">Glycoprotein</keyword>
<sequence length="1358" mass="151006">MLQFLLISPCCLQYCCLLSLLSLFSHFSPLRLTNSSSQVTSVMTSFVRLVTPLGAAVACSHLLMVVLPLLLLIPGLCADKDCKSSSVTVRVYNLLYSSDISKTTYEPVIAGFNASLHAHNDDLPANVCIEVEHVHARSDEDYITYLKNKIDGDAAVQNKSELPIVLGPVGDETTLHLTSELEKFEIVAFSPFTGSSDVRVWKKSLYFLTASPIAQVLALIRYAVSQLRLQRLGFMYLKGVFYGDKEYKLTLKVMSIMGRKLCGVFELDSSTDGRASDDDFEAAWKRFAPTMPQGVIVFGSPIEDTKRFLMKFLGSNELRGAYILIPSMLQYAIINSWMKELAVKNFVPERVILTGPSPLANDNEYIAVRKFQTVMGKYLEKNGKLNGHNYEKGHFYQHSTDGELMVHGWIVGEVLWRTLGSRELLCNRTTYINSLYNQRRYVIDDLVIGDFGGECEGKAGQRGAACKCNQGGNVVYMKRMGTDRNLHPVKEGVVTLASSRCYTNLLQLYAPLNGIMFRLEDNPLAQRIAEEYRDGASLVVGKGQLGQGDRFFLHELNSTSSATKHNMLEEVKERVVTAVFGVVDDALLSMTDMTFIDPIPLSPRLKHPGRNVLHCFPTIEQQIFVMVERVVVPNSWGSVHAIVRSSDVRGIKSVLRKTFWALGGSLGAFDEVTDSESVKSLLPHSGFVLVIGLTEADITEIAEHLDNHRGVRVFVLFFDVALLYSEFVKVFKKHPQAAERLLFATSLPHWADNNTTSETVQEFHRDVGNESKWTPLALLGYATARAMESVVLQMGRVNSEELINTIFSQSVIVADDMWYGPFEHRDVGNESKWTPLALLGYATARAMESVVLQMGRVNSEELINTIFSQSVIVADDMWYGPFEDSCSNSRWSSAKDCIVNYGATHISVWSMARVLNPSVPPVSGVATPSIRYYKDGLNMTEEEFIGTIVGTILCLIALVLIVMLMRKCMRGDTRDNENAPKELTDPVTLIFTDIESSTAQWAAHPELMPDAVATHHRLIRTLISKYGCYEVKTVGDSFMIACKSPFAAAQLACDLQRCFLEHDWKTDVFDTSYREFERQRAEDDGDYVPPTGHLDPDVYSRLWNGLRVRVGIHTGLCDIRHDEVTKGYDYYGRTSNMAARTESIANGGQVLLTRSTYLSLSTSEREQLNVTALGDVPLRGVPKPLEMYQLNAVPGRTFTTLRLDHEVADDEDTSVSCSDGSSIGAVLSDAAQQVVACVEALLGAFPTAQRKKLLMPFCNRWGVSSPYNVSDTWDATTCRNVTRLLAAKVGRVVDFGTKNTHDSVQFSERRSGTFPSRLAAAVDLVSIPSTSSCIQSSCSIIYMNVPDDDDTSKYSPKH</sequence>
<evidence type="ECO:0000256" key="3">
    <source>
        <dbReference type="ARBA" id="ARBA00002708"/>
    </source>
</evidence>
<feature type="transmembrane region" description="Helical" evidence="20">
    <location>
        <begin position="944"/>
        <end position="964"/>
    </location>
</feature>
<evidence type="ECO:0000256" key="12">
    <source>
        <dbReference type="ARBA" id="ARBA00022989"/>
    </source>
</evidence>
<evidence type="ECO:0000256" key="8">
    <source>
        <dbReference type="ARBA" id="ARBA00022723"/>
    </source>
</evidence>
<keyword evidence="7 20" id="KW-0812">Transmembrane</keyword>
<dbReference type="InterPro" id="IPR057398">
    <property type="entry name" value="GRESAG4.1/3_peripasmic_2"/>
</dbReference>
<proteinExistence type="inferred from homology"/>
<keyword evidence="11" id="KW-0460">Magnesium</keyword>
<dbReference type="CDD" id="cd07556">
    <property type="entry name" value="Nucleotidyl_cyc_III"/>
    <property type="match status" value="1"/>
</dbReference>